<name>A0A0K8QL47_9GAMM</name>
<dbReference type="NCBIfam" id="TIGR01198">
    <property type="entry name" value="pgl"/>
    <property type="match status" value="1"/>
</dbReference>
<dbReference type="PANTHER" id="PTHR11054">
    <property type="entry name" value="6-PHOSPHOGLUCONOLACTONASE"/>
    <property type="match status" value="1"/>
</dbReference>
<dbReference type="EC" id="3.1.1.31" evidence="5 7"/>
<dbReference type="SUPFAM" id="SSF100950">
    <property type="entry name" value="NagB/RpiA/CoA transferase-like"/>
    <property type="match status" value="1"/>
</dbReference>
<dbReference type="InterPro" id="IPR039104">
    <property type="entry name" value="6PGL"/>
</dbReference>
<dbReference type="InterPro" id="IPR037171">
    <property type="entry name" value="NagB/RpiA_transferase-like"/>
</dbReference>
<dbReference type="Pfam" id="PF01182">
    <property type="entry name" value="Glucosamine_iso"/>
    <property type="match status" value="1"/>
</dbReference>
<evidence type="ECO:0000256" key="4">
    <source>
        <dbReference type="ARBA" id="ARBA00010662"/>
    </source>
</evidence>
<keyword evidence="7" id="KW-0378">Hydrolase</keyword>
<evidence type="ECO:0000313" key="10">
    <source>
        <dbReference type="Proteomes" id="UP000253740"/>
    </source>
</evidence>
<dbReference type="STRING" id="1475481.GCA_000953855_00891"/>
<accession>A0A0K8QL47</accession>
<evidence type="ECO:0000313" key="9">
    <source>
        <dbReference type="EMBL" id="GAP65589.1"/>
    </source>
</evidence>
<evidence type="ECO:0000256" key="6">
    <source>
        <dbReference type="ARBA" id="ARBA00020337"/>
    </source>
</evidence>
<dbReference type="Proteomes" id="UP000253740">
    <property type="component" value="Unassembled WGS sequence"/>
</dbReference>
<feature type="domain" description="Glucosamine/galactosamine-6-phosphate isomerase" evidence="8">
    <location>
        <begin position="10"/>
        <end position="222"/>
    </location>
</feature>
<dbReference type="GO" id="GO:0006098">
    <property type="term" value="P:pentose-phosphate shunt"/>
    <property type="evidence" value="ECO:0007669"/>
    <property type="project" value="UniProtKB-UniPathway"/>
</dbReference>
<evidence type="ECO:0000259" key="8">
    <source>
        <dbReference type="Pfam" id="PF01182"/>
    </source>
</evidence>
<dbReference type="RefSeq" id="WP_062535477.1">
    <property type="nucleotide sequence ID" value="NZ_DF970162.1"/>
</dbReference>
<keyword evidence="10" id="KW-1185">Reference proteome</keyword>
<evidence type="ECO:0000256" key="3">
    <source>
        <dbReference type="ARBA" id="ARBA00004961"/>
    </source>
</evidence>
<evidence type="ECO:0000256" key="2">
    <source>
        <dbReference type="ARBA" id="ARBA00002681"/>
    </source>
</evidence>
<dbReference type="GO" id="GO:0017057">
    <property type="term" value="F:6-phosphogluconolactonase activity"/>
    <property type="evidence" value="ECO:0007669"/>
    <property type="project" value="UniProtKB-UniRule"/>
</dbReference>
<protein>
    <recommendedName>
        <fullName evidence="6 7">6-phosphogluconolactonase</fullName>
        <shortName evidence="7">6PGL</shortName>
        <ecNumber evidence="5 7">3.1.1.31</ecNumber>
    </recommendedName>
</protein>
<comment type="pathway">
    <text evidence="3 7">Carbohydrate degradation; pentose phosphate pathway; D-ribulose 5-phosphate from D-glucose 6-phosphate (oxidative stage): step 2/3.</text>
</comment>
<sequence>MSWTIAEHADAEALAEACATRLGAALDEALRQRGCAVLAAAGGRTAPPILRRLAAQPRDWSAVTVAPTDERWVAAEHPDSNLRALREAFAGAPGLRWQPLVPPRPQGPADATLANTAFTLFDEAFDAVLLGMGGDGHFASLFPGAPTPADALAADGRADAVAVVPDPLPASAPHARVSLTLARLLRSRCLLLAASGADKRAVLRRAAEAGADPRRWPVAALLHAPGAPLEIHWSP</sequence>
<gene>
    <name evidence="7" type="primary">pgl</name>
    <name evidence="9" type="ORF">MBSD_n0879</name>
</gene>
<dbReference type="PANTHER" id="PTHR11054:SF0">
    <property type="entry name" value="6-PHOSPHOGLUCONOLACTONASE"/>
    <property type="match status" value="1"/>
</dbReference>
<evidence type="ECO:0000256" key="7">
    <source>
        <dbReference type="RuleBase" id="RU365095"/>
    </source>
</evidence>
<comment type="similarity">
    <text evidence="4 7">Belongs to the glucosamine/galactosamine-6-phosphate isomerase family. 6-phosphogluconolactonase subfamily.</text>
</comment>
<dbReference type="AlphaFoldDB" id="A0A0K8QL47"/>
<dbReference type="Gene3D" id="3.40.50.1360">
    <property type="match status" value="1"/>
</dbReference>
<dbReference type="EMBL" id="DF970162">
    <property type="protein sequence ID" value="GAP65589.1"/>
    <property type="molecule type" value="Genomic_DNA"/>
</dbReference>
<dbReference type="InterPro" id="IPR006148">
    <property type="entry name" value="Glc/Gal-6P_isomerase"/>
</dbReference>
<comment type="catalytic activity">
    <reaction evidence="1 7">
        <text>6-phospho-D-glucono-1,5-lactone + H2O = 6-phospho-D-gluconate + H(+)</text>
        <dbReference type="Rhea" id="RHEA:12556"/>
        <dbReference type="ChEBI" id="CHEBI:15377"/>
        <dbReference type="ChEBI" id="CHEBI:15378"/>
        <dbReference type="ChEBI" id="CHEBI:57955"/>
        <dbReference type="ChEBI" id="CHEBI:58759"/>
        <dbReference type="EC" id="3.1.1.31"/>
    </reaction>
</comment>
<organism evidence="9">
    <name type="scientific">Mizugakiibacter sediminis</name>
    <dbReference type="NCBI Taxonomy" id="1475481"/>
    <lineage>
        <taxon>Bacteria</taxon>
        <taxon>Pseudomonadati</taxon>
        <taxon>Pseudomonadota</taxon>
        <taxon>Gammaproteobacteria</taxon>
        <taxon>Lysobacterales</taxon>
        <taxon>Rhodanobacteraceae</taxon>
        <taxon>Mizugakiibacter</taxon>
    </lineage>
</organism>
<dbReference type="UniPathway" id="UPA00115">
    <property type="reaction ID" value="UER00409"/>
</dbReference>
<dbReference type="GO" id="GO:0005975">
    <property type="term" value="P:carbohydrate metabolic process"/>
    <property type="evidence" value="ECO:0007669"/>
    <property type="project" value="UniProtKB-UniRule"/>
</dbReference>
<evidence type="ECO:0000256" key="1">
    <source>
        <dbReference type="ARBA" id="ARBA00000832"/>
    </source>
</evidence>
<dbReference type="InterPro" id="IPR005900">
    <property type="entry name" value="6-phosphogluconolactonase_DevB"/>
</dbReference>
<proteinExistence type="inferred from homology"/>
<evidence type="ECO:0000256" key="5">
    <source>
        <dbReference type="ARBA" id="ARBA00013198"/>
    </source>
</evidence>
<comment type="function">
    <text evidence="2 7">Hydrolysis of 6-phosphogluconolactone to 6-phosphogluconate.</text>
</comment>
<reference evidence="9" key="1">
    <citation type="submission" date="2015-08" db="EMBL/GenBank/DDBJ databases">
        <title>Complete DNA Sequence of Pseudomonas syringae pv. actinidiae, the Causal Agent of Kiwifruit Canker Disease.</title>
        <authorList>
            <person name="Rikkerink E.H.A."/>
            <person name="Fineran P.C."/>
        </authorList>
    </citation>
    <scope>NUCLEOTIDE SEQUENCE</scope>
    <source>
        <strain evidence="9">SkMP5</strain>
    </source>
</reference>